<dbReference type="InterPro" id="IPR017473">
    <property type="entry name" value="Undecaprenyl-P_gluc_Ptfrase"/>
</dbReference>
<evidence type="ECO:0000256" key="7">
    <source>
        <dbReference type="SAM" id="Phobius"/>
    </source>
</evidence>
<evidence type="ECO:0000256" key="4">
    <source>
        <dbReference type="ARBA" id="ARBA00022692"/>
    </source>
</evidence>
<dbReference type="RefSeq" id="WP_204631433.1">
    <property type="nucleotide sequence ID" value="NZ_BSOC01000003.1"/>
</dbReference>
<dbReference type="NCBIfam" id="TIGR03023">
    <property type="entry name" value="WcaJ_sugtrans"/>
    <property type="match status" value="1"/>
</dbReference>
<feature type="transmembrane region" description="Helical" evidence="7">
    <location>
        <begin position="35"/>
        <end position="54"/>
    </location>
</feature>
<evidence type="ECO:0000313" key="9">
    <source>
        <dbReference type="EMBL" id="MBM7129833.1"/>
    </source>
</evidence>
<evidence type="ECO:0000256" key="3">
    <source>
        <dbReference type="ARBA" id="ARBA00022679"/>
    </source>
</evidence>
<evidence type="ECO:0000313" key="10">
    <source>
        <dbReference type="Proteomes" id="UP001430193"/>
    </source>
</evidence>
<feature type="transmembrane region" description="Helical" evidence="7">
    <location>
        <begin position="61"/>
        <end position="79"/>
    </location>
</feature>
<feature type="domain" description="Bacterial sugar transferase" evidence="8">
    <location>
        <begin position="260"/>
        <end position="444"/>
    </location>
</feature>
<dbReference type="EC" id="2.7.8.31" evidence="9"/>
<gene>
    <name evidence="9" type="ORF">ISS99_09865</name>
</gene>
<name>A0ABS2KHK8_9GAMM</name>
<sequence length="451" mass="50499">MWMMLDLLSLAGGAWLARTLSTGLPASWSNEETTLASAGSLMLLLTFVIAGVYARKHHKSSASAATRIVVLSMLAWAAANRAAMEMGPDRPQLFGWLDSWLAIFTILMLASRLALDPWINRARRSHLRKRRVAVAGEADYLNPWLRSGHDETSDYAVIAIYNPDATRAIESSVPILVDFDSLVAKAKNQDFDELWLALSMSSQEEISRYVTAMQHHFVDIRLFADVQNLPMFNPAATTLAGTTFVDLVTSPSAQDDAWSKSVFDRLFALAALLLLSPALIAIAVAVKCTSPGPVLFRQRRKGVDGREFTILKFRSMRVHQEITGRLTQASKNDKRITPIGRILRKTSLDELPQFINVLLGHMSVVGPRPHAIEHDDFYMRLIDGYMYRYRIKPGITGWAQINGARGETEKVESMTHRVALDLFYIQHWSFWLDLKIVATTVFKGFGGKDAY</sequence>
<dbReference type="EMBL" id="JADIKF010000038">
    <property type="protein sequence ID" value="MBM7129833.1"/>
    <property type="molecule type" value="Genomic_DNA"/>
</dbReference>
<evidence type="ECO:0000256" key="6">
    <source>
        <dbReference type="ARBA" id="ARBA00023136"/>
    </source>
</evidence>
<keyword evidence="3 9" id="KW-0808">Transferase</keyword>
<dbReference type="PANTHER" id="PTHR30576">
    <property type="entry name" value="COLANIC BIOSYNTHESIS UDP-GLUCOSE LIPID CARRIER TRANSFERASE"/>
    <property type="match status" value="1"/>
</dbReference>
<accession>A0ABS2KHK8</accession>
<keyword evidence="5 7" id="KW-1133">Transmembrane helix</keyword>
<evidence type="ECO:0000256" key="1">
    <source>
        <dbReference type="ARBA" id="ARBA00004141"/>
    </source>
</evidence>
<feature type="transmembrane region" description="Helical" evidence="7">
    <location>
        <begin position="266"/>
        <end position="286"/>
    </location>
</feature>
<evidence type="ECO:0000256" key="2">
    <source>
        <dbReference type="ARBA" id="ARBA00006464"/>
    </source>
</evidence>
<dbReference type="InterPro" id="IPR017475">
    <property type="entry name" value="EPS_sugar_tfrase"/>
</dbReference>
<keyword evidence="6 7" id="KW-0472">Membrane</keyword>
<dbReference type="Proteomes" id="UP001430193">
    <property type="component" value="Unassembled WGS sequence"/>
</dbReference>
<organism evidence="9 10">
    <name type="scientific">Dyella mobilis</name>
    <dbReference type="NCBI Taxonomy" id="1849582"/>
    <lineage>
        <taxon>Bacteria</taxon>
        <taxon>Pseudomonadati</taxon>
        <taxon>Pseudomonadota</taxon>
        <taxon>Gammaproteobacteria</taxon>
        <taxon>Lysobacterales</taxon>
        <taxon>Rhodanobacteraceae</taxon>
        <taxon>Dyella</taxon>
    </lineage>
</organism>
<reference evidence="9" key="1">
    <citation type="submission" date="2020-10" db="EMBL/GenBank/DDBJ databases">
        <title>Phylogeny of dyella-like bacteria.</title>
        <authorList>
            <person name="Fu J."/>
        </authorList>
    </citation>
    <scope>NUCLEOTIDE SEQUENCE</scope>
    <source>
        <strain evidence="9">DHON07</strain>
    </source>
</reference>
<keyword evidence="4 7" id="KW-0812">Transmembrane</keyword>
<comment type="similarity">
    <text evidence="2">Belongs to the bacterial sugar transferase family.</text>
</comment>
<protein>
    <submittedName>
        <fullName evidence="9">Undecaprenyl-phosphate glucose phosphotransferase</fullName>
        <ecNumber evidence="9">2.7.8.31</ecNumber>
    </submittedName>
</protein>
<evidence type="ECO:0000259" key="8">
    <source>
        <dbReference type="Pfam" id="PF02397"/>
    </source>
</evidence>
<proteinExistence type="inferred from homology"/>
<comment type="caution">
    <text evidence="9">The sequence shown here is derived from an EMBL/GenBank/DDBJ whole genome shotgun (WGS) entry which is preliminary data.</text>
</comment>
<comment type="subcellular location">
    <subcellularLocation>
        <location evidence="1">Membrane</location>
        <topology evidence="1">Multi-pass membrane protein</topology>
    </subcellularLocation>
</comment>
<dbReference type="InterPro" id="IPR003362">
    <property type="entry name" value="Bact_transf"/>
</dbReference>
<dbReference type="Pfam" id="PF13727">
    <property type="entry name" value="CoA_binding_3"/>
    <property type="match status" value="1"/>
</dbReference>
<evidence type="ECO:0000256" key="5">
    <source>
        <dbReference type="ARBA" id="ARBA00022989"/>
    </source>
</evidence>
<dbReference type="NCBIfam" id="TIGR03025">
    <property type="entry name" value="EPS_sugtrans"/>
    <property type="match status" value="1"/>
</dbReference>
<feature type="transmembrane region" description="Helical" evidence="7">
    <location>
        <begin position="99"/>
        <end position="119"/>
    </location>
</feature>
<dbReference type="PANTHER" id="PTHR30576:SF0">
    <property type="entry name" value="UNDECAPRENYL-PHOSPHATE N-ACETYLGALACTOSAMINYL 1-PHOSPHATE TRANSFERASE-RELATED"/>
    <property type="match status" value="1"/>
</dbReference>
<dbReference type="GO" id="GO:0089702">
    <property type="term" value="F:undecaprenyl-phosphate glucose phosphotransferase activity"/>
    <property type="evidence" value="ECO:0007669"/>
    <property type="project" value="UniProtKB-EC"/>
</dbReference>
<keyword evidence="10" id="KW-1185">Reference proteome</keyword>
<dbReference type="Pfam" id="PF02397">
    <property type="entry name" value="Bac_transf"/>
    <property type="match status" value="1"/>
</dbReference>